<sequence length="67" mass="8062">MYKSTQLSRAHFLRHQMLLLASLLLYPSLANQRTANDKFMYKLTFFPLNNLEHWYCVSEVAWLWTIP</sequence>
<organism evidence="2">
    <name type="scientific">Rhipicephalus microplus</name>
    <name type="common">Cattle tick</name>
    <name type="synonym">Boophilus microplus</name>
    <dbReference type="NCBI Taxonomy" id="6941"/>
    <lineage>
        <taxon>Eukaryota</taxon>
        <taxon>Metazoa</taxon>
        <taxon>Ecdysozoa</taxon>
        <taxon>Arthropoda</taxon>
        <taxon>Chelicerata</taxon>
        <taxon>Arachnida</taxon>
        <taxon>Acari</taxon>
        <taxon>Parasitiformes</taxon>
        <taxon>Ixodida</taxon>
        <taxon>Ixodoidea</taxon>
        <taxon>Ixodidae</taxon>
        <taxon>Rhipicephalinae</taxon>
        <taxon>Rhipicephalus</taxon>
        <taxon>Boophilus</taxon>
    </lineage>
</organism>
<feature type="chain" id="PRO_5026868779" evidence="1">
    <location>
        <begin position="33"/>
        <end position="67"/>
    </location>
</feature>
<reference evidence="2" key="1">
    <citation type="submission" date="2019-09" db="EMBL/GenBank/DDBJ databases">
        <title>Organ-specific transcriptomic study of the physiology of the cattle tick, Rhipicephalus microplus.</title>
        <authorList>
            <person name="Tirloni L."/>
            <person name="Braz G."/>
            <person name="Gandara A.C.P."/>
            <person name="Sabadin G.A."/>
            <person name="da Silva R.M."/>
            <person name="Guizzo M.G."/>
            <person name="Machado J.A."/>
            <person name="Costa E.P."/>
            <person name="Gomes H.F."/>
            <person name="Moraes J."/>
            <person name="Mota M.B.S."/>
            <person name="Mesquita R.D."/>
            <person name="Alvarenga P.H."/>
            <person name="Alves F."/>
            <person name="Seixas A."/>
            <person name="da Fonseca R.N."/>
            <person name="Fogaca A."/>
            <person name="Logullo C."/>
            <person name="Tanaka A."/>
            <person name="Daffre S."/>
            <person name="Termignoni C."/>
            <person name="Vaz I.S.Jr."/>
            <person name="Oliveira P.L."/>
            <person name="Ribeiro J.M."/>
        </authorList>
    </citation>
    <scope>NUCLEOTIDE SEQUENCE</scope>
    <source>
        <strain evidence="2">Porto Alegre</strain>
    </source>
</reference>
<evidence type="ECO:0000313" key="2">
    <source>
        <dbReference type="EMBL" id="NOV43659.1"/>
    </source>
</evidence>
<accession>A0A6M2DC15</accession>
<protein>
    <submittedName>
        <fullName evidence="2">Putative secreted protein</fullName>
    </submittedName>
</protein>
<keyword evidence="1" id="KW-0732">Signal</keyword>
<feature type="signal peptide" evidence="1">
    <location>
        <begin position="1"/>
        <end position="32"/>
    </location>
</feature>
<name>A0A6M2DC15_RHIMP</name>
<dbReference type="EMBL" id="GHWJ01010922">
    <property type="protein sequence ID" value="NOV43659.1"/>
    <property type="molecule type" value="Transcribed_RNA"/>
</dbReference>
<evidence type="ECO:0000256" key="1">
    <source>
        <dbReference type="SAM" id="SignalP"/>
    </source>
</evidence>
<dbReference type="AlphaFoldDB" id="A0A6M2DC15"/>
<proteinExistence type="predicted"/>